<feature type="domain" description="MacB-like periplasmic core" evidence="8">
    <location>
        <begin position="20"/>
        <end position="233"/>
    </location>
</feature>
<dbReference type="Pfam" id="PF12704">
    <property type="entry name" value="MacB_PCD"/>
    <property type="match status" value="2"/>
</dbReference>
<dbReference type="OrthoDB" id="5933722at2"/>
<dbReference type="PANTHER" id="PTHR30572">
    <property type="entry name" value="MEMBRANE COMPONENT OF TRANSPORTER-RELATED"/>
    <property type="match status" value="1"/>
</dbReference>
<dbReference type="GO" id="GO:0022857">
    <property type="term" value="F:transmembrane transporter activity"/>
    <property type="evidence" value="ECO:0007669"/>
    <property type="project" value="TreeGrafter"/>
</dbReference>
<dbReference type="InterPro" id="IPR025857">
    <property type="entry name" value="MacB_PCD"/>
</dbReference>
<accession>A0A2K8Z0K2</accession>
<dbReference type="RefSeq" id="WP_100989449.1">
    <property type="nucleotide sequence ID" value="NZ_CP025096.1"/>
</dbReference>
<feature type="transmembrane region" description="Helical" evidence="6">
    <location>
        <begin position="325"/>
        <end position="351"/>
    </location>
</feature>
<evidence type="ECO:0000256" key="3">
    <source>
        <dbReference type="ARBA" id="ARBA00022692"/>
    </source>
</evidence>
<feature type="transmembrane region" description="Helical" evidence="6">
    <location>
        <begin position="678"/>
        <end position="702"/>
    </location>
</feature>
<comment type="subcellular location">
    <subcellularLocation>
        <location evidence="1">Cell membrane</location>
        <topology evidence="1">Multi-pass membrane protein</topology>
    </subcellularLocation>
</comment>
<keyword evidence="4 6" id="KW-1133">Transmembrane helix</keyword>
<dbReference type="EMBL" id="CP025096">
    <property type="protein sequence ID" value="AUD03381.1"/>
    <property type="molecule type" value="Genomic_DNA"/>
</dbReference>
<dbReference type="InterPro" id="IPR050250">
    <property type="entry name" value="Macrolide_Exporter_MacB"/>
</dbReference>
<dbReference type="KEGG" id="spir:CWM47_17000"/>
<evidence type="ECO:0000313" key="9">
    <source>
        <dbReference type="EMBL" id="AUD03381.1"/>
    </source>
</evidence>
<sequence length="801" mass="87947">MLRNYLKIAFRNLWKNRLFSALNIVGMGVGIAAVGLMVLYVWHELSYDRFHTKANRIFRVVQYAQWAGGNLQLASTSAPFADALKNDYPEIEKTVRLNTEGGGVITYRDKKIEANDIMFTDQSVFDVFTLPFLYGNPATALVQPQRIVLTKSLAEKLFGDPAKAIGQTVEFSNNFPNTVTGVIADVPTNSHIQFSALRSLPTNYTNGWQSFDLYTYVLLNKAADAKALEAKLTGFFPKYLKKEMGNGVAYRLELQPLPSIHLHSHLDYEAGANGNSQTVYIFALVAALILLIAGINYVNLYTVRSMSRLREVGVRKAIGSHRSQLVGQFITESMLMALLASVVGVIFANIALPLFNELADKSLSLVTYGPWLMLGVLALFALLLGAGSGLYPALFLSGFRTVVALKGQTSSKVGGIGFRQALVVFQFVAAVGLIACSWVIYRQMGYVLHKDLGFNKDQVLTFHLENEAARKQIQSLKEELRKSPLVEAVSAASNPIGNNNIGTKGMIFEQNGIMPASTQTVQKFAVDADYLNTLQIKLLEGRNFSASSPGEASPGDATGAVLVNEALVKKMGWTSPIGKRVRSYVSMDEAVESQVVGVVKDFHTYSLQHKIEPLVLQIPAPQDQDNLYIRIRSGKAEEAMAYIKTVYQQFDPAASPGFHFLDENFSRQYKAEQKQGQLLLTFTILAVLIACLGLFGLAALAAEARTKEIGVRKVLGASVVSIVALLSKDFLKLVVIAIVIATPLAWYAMNEWLQSFAYKIDIEWWVFALAGLLAVGIALMTVGFQSVKAALMNPVKSLRSE</sequence>
<dbReference type="AlphaFoldDB" id="A0A2K8Z0K2"/>
<feature type="transmembrane region" description="Helical" evidence="6">
    <location>
        <begin position="764"/>
        <end position="784"/>
    </location>
</feature>
<gene>
    <name evidence="9" type="ORF">CWM47_17000</name>
</gene>
<protein>
    <recommendedName>
        <fullName evidence="11">ABC transporter permease</fullName>
    </recommendedName>
</protein>
<feature type="transmembrane region" description="Helical" evidence="6">
    <location>
        <begin position="371"/>
        <end position="399"/>
    </location>
</feature>
<keyword evidence="5 6" id="KW-0472">Membrane</keyword>
<keyword evidence="3 6" id="KW-0812">Transmembrane</keyword>
<feature type="domain" description="ABC3 transporter permease C-terminal" evidence="7">
    <location>
        <begin position="284"/>
        <end position="396"/>
    </location>
</feature>
<feature type="transmembrane region" description="Helical" evidence="6">
    <location>
        <begin position="714"/>
        <end position="744"/>
    </location>
</feature>
<feature type="transmembrane region" description="Helical" evidence="6">
    <location>
        <begin position="21"/>
        <end position="42"/>
    </location>
</feature>
<keyword evidence="10" id="KW-1185">Reference proteome</keyword>
<evidence type="ECO:0008006" key="11">
    <source>
        <dbReference type="Google" id="ProtNLM"/>
    </source>
</evidence>
<dbReference type="InterPro" id="IPR003838">
    <property type="entry name" value="ABC3_permease_C"/>
</dbReference>
<evidence type="ECO:0000313" key="10">
    <source>
        <dbReference type="Proteomes" id="UP000232883"/>
    </source>
</evidence>
<dbReference type="Pfam" id="PF02687">
    <property type="entry name" value="FtsX"/>
    <property type="match status" value="2"/>
</dbReference>
<evidence type="ECO:0000256" key="6">
    <source>
        <dbReference type="SAM" id="Phobius"/>
    </source>
</evidence>
<evidence type="ECO:0000256" key="5">
    <source>
        <dbReference type="ARBA" id="ARBA00023136"/>
    </source>
</evidence>
<dbReference type="Proteomes" id="UP000232883">
    <property type="component" value="Chromosome"/>
</dbReference>
<proteinExistence type="predicted"/>
<name>A0A2K8Z0K2_9BACT</name>
<dbReference type="GO" id="GO:0005886">
    <property type="term" value="C:plasma membrane"/>
    <property type="evidence" value="ECO:0007669"/>
    <property type="project" value="UniProtKB-SubCell"/>
</dbReference>
<evidence type="ECO:0000256" key="1">
    <source>
        <dbReference type="ARBA" id="ARBA00004651"/>
    </source>
</evidence>
<evidence type="ECO:0000256" key="2">
    <source>
        <dbReference type="ARBA" id="ARBA00022475"/>
    </source>
</evidence>
<evidence type="ECO:0000259" key="8">
    <source>
        <dbReference type="Pfam" id="PF12704"/>
    </source>
</evidence>
<feature type="domain" description="MacB-like periplasmic core" evidence="8">
    <location>
        <begin position="479"/>
        <end position="643"/>
    </location>
</feature>
<keyword evidence="2" id="KW-1003">Cell membrane</keyword>
<dbReference type="PANTHER" id="PTHR30572:SF18">
    <property type="entry name" value="ABC-TYPE MACROLIDE FAMILY EXPORT SYSTEM PERMEASE COMPONENT 2"/>
    <property type="match status" value="1"/>
</dbReference>
<evidence type="ECO:0000259" key="7">
    <source>
        <dbReference type="Pfam" id="PF02687"/>
    </source>
</evidence>
<feature type="transmembrane region" description="Helical" evidence="6">
    <location>
        <begin position="420"/>
        <end position="441"/>
    </location>
</feature>
<reference evidence="9 10" key="1">
    <citation type="submission" date="2017-11" db="EMBL/GenBank/DDBJ databases">
        <title>Taxonomic description and genome sequences of Spirosoma HA7 sp. nov., isolated from pollen microhabitat of Corylus avellana.</title>
        <authorList>
            <person name="Ambika Manirajan B."/>
            <person name="Suarez C."/>
            <person name="Ratering S."/>
            <person name="Geissler-Plaum R."/>
            <person name="Cardinale M."/>
            <person name="Sylvia S."/>
        </authorList>
    </citation>
    <scope>NUCLEOTIDE SEQUENCE [LARGE SCALE GENOMIC DNA]</scope>
    <source>
        <strain evidence="9 10">HA7</strain>
    </source>
</reference>
<organism evidence="9 10">
    <name type="scientific">Spirosoma pollinicola</name>
    <dbReference type="NCBI Taxonomy" id="2057025"/>
    <lineage>
        <taxon>Bacteria</taxon>
        <taxon>Pseudomonadati</taxon>
        <taxon>Bacteroidota</taxon>
        <taxon>Cytophagia</taxon>
        <taxon>Cytophagales</taxon>
        <taxon>Cytophagaceae</taxon>
        <taxon>Spirosoma</taxon>
    </lineage>
</organism>
<feature type="domain" description="ABC3 transporter permease C-terminal" evidence="7">
    <location>
        <begin position="681"/>
        <end position="794"/>
    </location>
</feature>
<evidence type="ECO:0000256" key="4">
    <source>
        <dbReference type="ARBA" id="ARBA00022989"/>
    </source>
</evidence>
<feature type="transmembrane region" description="Helical" evidence="6">
    <location>
        <begin position="279"/>
        <end position="300"/>
    </location>
</feature>